<comment type="caution">
    <text evidence="7">The sequence shown here is derived from an EMBL/GenBank/DDBJ whole genome shotgun (WGS) entry which is preliminary data.</text>
</comment>
<dbReference type="PIRSF" id="PIRSF035875">
    <property type="entry name" value="RNase_BN"/>
    <property type="match status" value="1"/>
</dbReference>
<evidence type="ECO:0000313" key="7">
    <source>
        <dbReference type="EMBL" id="MFC3103952.1"/>
    </source>
</evidence>
<evidence type="ECO:0000256" key="1">
    <source>
        <dbReference type="ARBA" id="ARBA00004651"/>
    </source>
</evidence>
<dbReference type="PANTHER" id="PTHR30213:SF0">
    <property type="entry name" value="UPF0761 MEMBRANE PROTEIN YIHY"/>
    <property type="match status" value="1"/>
</dbReference>
<dbReference type="NCBIfam" id="TIGR00765">
    <property type="entry name" value="yihY_not_rbn"/>
    <property type="match status" value="1"/>
</dbReference>
<protein>
    <submittedName>
        <fullName evidence="7">YihY/virulence factor BrkB family protein</fullName>
    </submittedName>
</protein>
<dbReference type="Proteomes" id="UP001595462">
    <property type="component" value="Unassembled WGS sequence"/>
</dbReference>
<dbReference type="EMBL" id="JBHRSS010000003">
    <property type="protein sequence ID" value="MFC3103952.1"/>
    <property type="molecule type" value="Genomic_DNA"/>
</dbReference>
<keyword evidence="3 6" id="KW-0812">Transmembrane</keyword>
<keyword evidence="2" id="KW-1003">Cell membrane</keyword>
<feature type="transmembrane region" description="Helical" evidence="6">
    <location>
        <begin position="51"/>
        <end position="80"/>
    </location>
</feature>
<feature type="transmembrane region" description="Helical" evidence="6">
    <location>
        <begin position="205"/>
        <end position="225"/>
    </location>
</feature>
<dbReference type="RefSeq" id="WP_380688470.1">
    <property type="nucleotide sequence ID" value="NZ_JBHRSS010000003.1"/>
</dbReference>
<evidence type="ECO:0000256" key="5">
    <source>
        <dbReference type="ARBA" id="ARBA00023136"/>
    </source>
</evidence>
<dbReference type="InterPro" id="IPR017039">
    <property type="entry name" value="Virul_fac_BrkB"/>
</dbReference>
<organism evidence="7 8">
    <name type="scientific">Salinisphaera aquimarina</name>
    <dbReference type="NCBI Taxonomy" id="2094031"/>
    <lineage>
        <taxon>Bacteria</taxon>
        <taxon>Pseudomonadati</taxon>
        <taxon>Pseudomonadota</taxon>
        <taxon>Gammaproteobacteria</taxon>
        <taxon>Salinisphaerales</taxon>
        <taxon>Salinisphaeraceae</taxon>
        <taxon>Salinisphaera</taxon>
    </lineage>
</organism>
<keyword evidence="5 6" id="KW-0472">Membrane</keyword>
<evidence type="ECO:0000256" key="2">
    <source>
        <dbReference type="ARBA" id="ARBA00022475"/>
    </source>
</evidence>
<name>A0ABV7EQI0_9GAMM</name>
<feature type="transmembrane region" description="Helical" evidence="6">
    <location>
        <begin position="267"/>
        <end position="291"/>
    </location>
</feature>
<evidence type="ECO:0000256" key="4">
    <source>
        <dbReference type="ARBA" id="ARBA00022989"/>
    </source>
</evidence>
<keyword evidence="8" id="KW-1185">Reference proteome</keyword>
<comment type="subcellular location">
    <subcellularLocation>
        <location evidence="1">Cell membrane</location>
        <topology evidence="1">Multi-pass membrane protein</topology>
    </subcellularLocation>
</comment>
<accession>A0ABV7EQI0</accession>
<reference evidence="8" key="1">
    <citation type="journal article" date="2019" name="Int. J. Syst. Evol. Microbiol.">
        <title>The Global Catalogue of Microorganisms (GCM) 10K type strain sequencing project: providing services to taxonomists for standard genome sequencing and annotation.</title>
        <authorList>
            <consortium name="The Broad Institute Genomics Platform"/>
            <consortium name="The Broad Institute Genome Sequencing Center for Infectious Disease"/>
            <person name="Wu L."/>
            <person name="Ma J."/>
        </authorList>
    </citation>
    <scope>NUCLEOTIDE SEQUENCE [LARGE SCALE GENOMIC DNA]</scope>
    <source>
        <strain evidence="8">KCTC 52640</strain>
    </source>
</reference>
<gene>
    <name evidence="7" type="ORF">ACFOSU_08610</name>
</gene>
<feature type="transmembrane region" description="Helical" evidence="6">
    <location>
        <begin position="237"/>
        <end position="261"/>
    </location>
</feature>
<dbReference type="PANTHER" id="PTHR30213">
    <property type="entry name" value="INNER MEMBRANE PROTEIN YHJD"/>
    <property type="match status" value="1"/>
</dbReference>
<proteinExistence type="predicted"/>
<evidence type="ECO:0000313" key="8">
    <source>
        <dbReference type="Proteomes" id="UP001595462"/>
    </source>
</evidence>
<dbReference type="Pfam" id="PF03631">
    <property type="entry name" value="Virul_fac_BrkB"/>
    <property type="match status" value="1"/>
</dbReference>
<evidence type="ECO:0000256" key="6">
    <source>
        <dbReference type="SAM" id="Phobius"/>
    </source>
</evidence>
<feature type="transmembrane region" description="Helical" evidence="6">
    <location>
        <begin position="118"/>
        <end position="135"/>
    </location>
</feature>
<evidence type="ECO:0000256" key="3">
    <source>
        <dbReference type="ARBA" id="ARBA00022692"/>
    </source>
</evidence>
<sequence>MHRRNAQKLKPGAEIKLDGRGRKAHTPVRIPLKGWRDVFMRVFHAFGDNNLSIIAAGVSFYGLLAIFPGIAAFVALYGLFQDPAEVVAQMQQLNGIVPGDVISTVTDQMTQVAGRPQATLGFAALFTLVLALWSARKGTNALMVALNVVYAERETRNFLIKILVSLALTLAIIAGLIAVALLAAGVPLVLAALNFPDWAVAVGRGLGLGASAFVLMLGIAGLYRYAPNRRPPKWRWVMIGATMVTIFWILGSLGFSVYVAFSGSYSATYGSLGAVVVVLTWLYITILIMLVGGELNAQLEYQTTEDTTVSRRRPMGERGAFVADNVARRAEEIDFEKDETPE</sequence>
<keyword evidence="4 6" id="KW-1133">Transmembrane helix</keyword>
<feature type="transmembrane region" description="Helical" evidence="6">
    <location>
        <begin position="162"/>
        <end position="193"/>
    </location>
</feature>